<reference evidence="20" key="2">
    <citation type="submission" date="2024-04" db="EMBL/GenBank/DDBJ databases">
        <authorList>
            <person name="Chen Y."/>
            <person name="Shah S."/>
            <person name="Dougan E. K."/>
            <person name="Thang M."/>
            <person name="Chan C."/>
        </authorList>
    </citation>
    <scope>NUCLEOTIDE SEQUENCE [LARGE SCALE GENOMIC DNA]</scope>
</reference>
<dbReference type="EMBL" id="CAMXCT030001035">
    <property type="protein sequence ID" value="CAL4773320.1"/>
    <property type="molecule type" value="Genomic_DNA"/>
</dbReference>
<dbReference type="Gene3D" id="3.30.1370.10">
    <property type="entry name" value="K Homology domain, type 1"/>
    <property type="match status" value="1"/>
</dbReference>
<dbReference type="SMART" id="SM00322">
    <property type="entry name" value="KH"/>
    <property type="match status" value="1"/>
</dbReference>
<evidence type="ECO:0000256" key="1">
    <source>
        <dbReference type="ARBA" id="ARBA00004127"/>
    </source>
</evidence>
<dbReference type="InterPro" id="IPR023298">
    <property type="entry name" value="ATPase_P-typ_TM_dom_sf"/>
</dbReference>
<dbReference type="EMBL" id="CAMXCT020001035">
    <property type="protein sequence ID" value="CAL1139383.1"/>
    <property type="molecule type" value="Genomic_DNA"/>
</dbReference>
<keyword evidence="8" id="KW-0067">ATP-binding</keyword>
<dbReference type="GO" id="GO:0012505">
    <property type="term" value="C:endomembrane system"/>
    <property type="evidence" value="ECO:0007669"/>
    <property type="project" value="UniProtKB-SubCell"/>
</dbReference>
<dbReference type="SUPFAM" id="SSF55008">
    <property type="entry name" value="HMA, heavy metal-associated domain"/>
    <property type="match status" value="2"/>
</dbReference>
<feature type="transmembrane region" description="Helical" evidence="17">
    <location>
        <begin position="1152"/>
        <end position="1175"/>
    </location>
</feature>
<dbReference type="PROSITE" id="PS50846">
    <property type="entry name" value="HMA_2"/>
    <property type="match status" value="2"/>
</dbReference>
<feature type="compositionally biased region" description="Basic residues" evidence="16">
    <location>
        <begin position="1581"/>
        <end position="1591"/>
    </location>
</feature>
<comment type="subcellular location">
    <subcellularLocation>
        <location evidence="1">Endomembrane system</location>
        <topology evidence="1">Multi-pass membrane protein</topology>
    </subcellularLocation>
</comment>
<dbReference type="Proteomes" id="UP001152797">
    <property type="component" value="Unassembled WGS sequence"/>
</dbReference>
<reference evidence="19" key="1">
    <citation type="submission" date="2022-10" db="EMBL/GenBank/DDBJ databases">
        <authorList>
            <person name="Chen Y."/>
            <person name="Dougan E. K."/>
            <person name="Chan C."/>
            <person name="Rhodes N."/>
            <person name="Thang M."/>
        </authorList>
    </citation>
    <scope>NUCLEOTIDE SEQUENCE</scope>
</reference>
<dbReference type="InterPro" id="IPR004088">
    <property type="entry name" value="KH_dom_type_1"/>
</dbReference>
<dbReference type="InterPro" id="IPR027256">
    <property type="entry name" value="P-typ_ATPase_IB"/>
</dbReference>
<dbReference type="Gene3D" id="3.40.50.1000">
    <property type="entry name" value="HAD superfamily/HAD-like"/>
    <property type="match status" value="1"/>
</dbReference>
<dbReference type="InterPro" id="IPR036612">
    <property type="entry name" value="KH_dom_type_1_sf"/>
</dbReference>
<feature type="region of interest" description="Disordered" evidence="16">
    <location>
        <begin position="1563"/>
        <end position="1614"/>
    </location>
</feature>
<evidence type="ECO:0000256" key="4">
    <source>
        <dbReference type="ARBA" id="ARBA00022723"/>
    </source>
</evidence>
<keyword evidence="12" id="KW-0186">Copper</keyword>
<evidence type="ECO:0000256" key="7">
    <source>
        <dbReference type="ARBA" id="ARBA00022796"/>
    </source>
</evidence>
<dbReference type="InterPro" id="IPR006122">
    <property type="entry name" value="HMA_Cu_ion-bd"/>
</dbReference>
<dbReference type="GO" id="GO:0005507">
    <property type="term" value="F:copper ion binding"/>
    <property type="evidence" value="ECO:0007669"/>
    <property type="project" value="InterPro"/>
</dbReference>
<dbReference type="InterPro" id="IPR017969">
    <property type="entry name" value="Heavy-metal-associated_CS"/>
</dbReference>
<evidence type="ECO:0000256" key="2">
    <source>
        <dbReference type="ARBA" id="ARBA00022448"/>
    </source>
</evidence>
<dbReference type="NCBIfam" id="TIGR00003">
    <property type="entry name" value="copper ion binding protein"/>
    <property type="match status" value="1"/>
</dbReference>
<evidence type="ECO:0000256" key="15">
    <source>
        <dbReference type="PROSITE-ProRule" id="PRU00117"/>
    </source>
</evidence>
<dbReference type="GO" id="GO:0016020">
    <property type="term" value="C:membrane"/>
    <property type="evidence" value="ECO:0007669"/>
    <property type="project" value="InterPro"/>
</dbReference>
<keyword evidence="15" id="KW-0694">RNA-binding</keyword>
<sequence>MFDVVEVRWPSEPFIWRRARIWDVSNEGVTCFFDDGSVNEIVFAHEDVRFLSEEEVDPNFRPEPGDLVEYELLPTQFSSGGWAVAKVLGHTDCLWHLHTPERSERSELAGEVLMPLSRLRPNITRNICGLQREEAFVQNNLLSENASTCFRRIESLAVGLQDGRESPDLLRIRQVGLEPKVLAVGTFKAVQRAKLLIPSMLHHHRKGKVLEDACQKREDALAQRSMKKIREGWDRTEANMPQGVVKDEFFLDVAHVGRFVGKGGSNIRSLQSQFNVSIFIFDEDDTRKRVLVLGPNQEAVSGLRRASEIKSRVLQTDKETRKWLLWRSKVVDTIKKMCSLINIQVEEHEVIITGTPEACENGLKFLQAQIQYFHTLQKLETTKVELMKQLGEGPEVVWPLQFERTERRPSRATTPRHMSGCDCRDCGQKAQRAEMALCEKLWRAVGEERPAALATWLQMLAERYPKLRDFFVDRLGVSTTLSVAGCVEALRSLRGRSSEKLLKLAAGLLLQVQEVFSAEANEVEIAALRQEELLAVPGSDGLRRGAWLPEADDSALKLAELSVEGMTCAACSGAVERALKQMNGVEQVEVNLLRARAQVHFLEGTATAEQLVDEIELIGFDASILSVTSATLGTGTAPNRRVELSVQGMTCAACSGAVERALRNAHSGILDVQVNLLRSKAVIRCTAEAPSAEAMAGEVEDCGFEAKVISENDEATPVGQRLQPETAKLHVQANDPQEAQVALEKLEKMPGILNASMFRSCCLRISYRPDELKPGEILRSSPELEHLALLPLESASATESLKRDLGCALPPTLLIIALVFILPLTGSRFLDFDCGIPGLRAETLLLFCLATPVQCYCGRRFHRAAKRALKRRAPNMDVLISTATCLAYGYSTFMMVLSVAFTFLGEVQEGPPPHFFETPCSLITVVLIGRLLEAAAKQRTTDSLDELVRASPPTARVNGEELPIELVALGDVVEILPGEVAPVDGELLSWDEPSGTSGGQQGWSTAAVVAFDESLLTGESRPVPKHQKDTVIGCSRHVGSSPCRVLATRVGSGSAVAQIVQLVEKAAASASTAPAQRFADAAATVFVPCVVLLAALTALVWFCGPEQLSMVSSGSVRMPSSHHWSHAFLTCEQMLFALKFGLSVLRLSWESLGISVLLVACPCAMGLATPTAVMVSTGVAARRGVLVKSAAALELTDKTGTLTLGRPGMVSMALRSSAQATHAAQEVASLGRQLTTRTATSSTDRSIAVVQLDRNAQPVPFQGSESELLGLCILLAASASHSEHPLSRGCEEGAAQVAGCTAAMLLQGAPEVSDFEVLLGVGVKFRLGDLKVSVGFLEYLSSDLDATDWAQGQRSRGCSIVAVQANGILLGMAALRDTLHPNAWQVIQELKDAGEEVWMCTGDHSTTAAAVADELGIPMKNVRAECAPAHKAALVAELQTSGRRVVFVGDGVNDAVALTAAEVGIAIGAGARLALEAADVVLVRSDLQELLTVKQLALATVWCIKRNFLWAFVFNLCMIPLAAGVLQHRGIHLPPAAAAAAMACSSIMVVSSSLLLRRFKPRPGRHGHGHAAGGAATREGAHRRRPKARGKKYIEMRPLTAGDDSPQMDADSAV</sequence>
<dbReference type="SFLD" id="SFLDG00002">
    <property type="entry name" value="C1.7:_P-type_atpase_like"/>
    <property type="match status" value="1"/>
</dbReference>
<keyword evidence="6" id="KW-0547">Nucleotide-binding</keyword>
<evidence type="ECO:0000256" key="17">
    <source>
        <dbReference type="SAM" id="Phobius"/>
    </source>
</evidence>
<feature type="transmembrane region" description="Helical" evidence="17">
    <location>
        <begin position="805"/>
        <end position="826"/>
    </location>
</feature>
<dbReference type="InterPro" id="IPR036163">
    <property type="entry name" value="HMA_dom_sf"/>
</dbReference>
<protein>
    <recommendedName>
        <fullName evidence="18">HMA domain-containing protein</fullName>
    </recommendedName>
</protein>
<dbReference type="Pfam" id="PF00702">
    <property type="entry name" value="Hydrolase"/>
    <property type="match status" value="1"/>
</dbReference>
<dbReference type="Gene3D" id="3.40.1110.10">
    <property type="entry name" value="Calcium-transporting ATPase, cytoplasmic domain N"/>
    <property type="match status" value="1"/>
</dbReference>
<evidence type="ECO:0000256" key="6">
    <source>
        <dbReference type="ARBA" id="ARBA00022741"/>
    </source>
</evidence>
<evidence type="ECO:0000256" key="3">
    <source>
        <dbReference type="ARBA" id="ARBA00022692"/>
    </source>
</evidence>
<evidence type="ECO:0000256" key="13">
    <source>
        <dbReference type="ARBA" id="ARBA00023065"/>
    </source>
</evidence>
<dbReference type="InterPro" id="IPR006121">
    <property type="entry name" value="HMA_dom"/>
</dbReference>
<dbReference type="InterPro" id="IPR044492">
    <property type="entry name" value="P_typ_ATPase_HD_dom"/>
</dbReference>
<evidence type="ECO:0000256" key="8">
    <source>
        <dbReference type="ARBA" id="ARBA00022840"/>
    </source>
</evidence>
<keyword evidence="7" id="KW-0187">Copper transport</keyword>
<dbReference type="CDD" id="cd00371">
    <property type="entry name" value="HMA"/>
    <property type="match status" value="2"/>
</dbReference>
<dbReference type="PRINTS" id="PR00119">
    <property type="entry name" value="CATATPASE"/>
</dbReference>
<evidence type="ECO:0000259" key="18">
    <source>
        <dbReference type="PROSITE" id="PS50846"/>
    </source>
</evidence>
<dbReference type="PROSITE" id="PS50084">
    <property type="entry name" value="KH_TYPE_1"/>
    <property type="match status" value="1"/>
</dbReference>
<dbReference type="InterPro" id="IPR008250">
    <property type="entry name" value="ATPase_P-typ_transduc_dom_A_sf"/>
</dbReference>
<gene>
    <name evidence="19" type="ORF">C1SCF055_LOCUS13393</name>
</gene>
<feature type="transmembrane region" description="Helical" evidence="17">
    <location>
        <begin position="878"/>
        <end position="903"/>
    </location>
</feature>
<dbReference type="GO" id="GO:0005524">
    <property type="term" value="F:ATP binding"/>
    <property type="evidence" value="ECO:0007669"/>
    <property type="project" value="UniProtKB-KW"/>
</dbReference>
<dbReference type="SUPFAM" id="SSF81665">
    <property type="entry name" value="Calcium ATPase, transmembrane domain M"/>
    <property type="match status" value="1"/>
</dbReference>
<keyword evidence="14 17" id="KW-0472">Membrane</keyword>
<keyword evidence="9" id="KW-0460">Magnesium</keyword>
<dbReference type="SUPFAM" id="SSF81653">
    <property type="entry name" value="Calcium ATPase, transduction domain A"/>
    <property type="match status" value="1"/>
</dbReference>
<feature type="transmembrane region" description="Helical" evidence="17">
    <location>
        <begin position="915"/>
        <end position="932"/>
    </location>
</feature>
<dbReference type="InterPro" id="IPR023214">
    <property type="entry name" value="HAD_sf"/>
</dbReference>
<comment type="caution">
    <text evidence="19">The sequence shown here is derived from an EMBL/GenBank/DDBJ whole genome shotgun (WGS) entry which is preliminary data.</text>
</comment>
<dbReference type="InterPro" id="IPR036412">
    <property type="entry name" value="HAD-like_sf"/>
</dbReference>
<dbReference type="Pfam" id="PF00013">
    <property type="entry name" value="KH_1"/>
    <property type="match status" value="1"/>
</dbReference>
<feature type="transmembrane region" description="Helical" evidence="17">
    <location>
        <begin position="1508"/>
        <end position="1527"/>
    </location>
</feature>
<keyword evidence="10" id="KW-1278">Translocase</keyword>
<evidence type="ECO:0000256" key="14">
    <source>
        <dbReference type="ARBA" id="ARBA00023136"/>
    </source>
</evidence>
<dbReference type="InterPro" id="IPR004087">
    <property type="entry name" value="KH_dom"/>
</dbReference>
<keyword evidence="13" id="KW-0406">Ion transport</keyword>
<dbReference type="PROSITE" id="PS01047">
    <property type="entry name" value="HMA_1"/>
    <property type="match status" value="2"/>
</dbReference>
<dbReference type="GO" id="GO:0003723">
    <property type="term" value="F:RNA binding"/>
    <property type="evidence" value="ECO:0007669"/>
    <property type="project" value="UniProtKB-UniRule"/>
</dbReference>
<evidence type="ECO:0000256" key="16">
    <source>
        <dbReference type="SAM" id="MobiDB-lite"/>
    </source>
</evidence>
<keyword evidence="21" id="KW-1185">Reference proteome</keyword>
<dbReference type="GO" id="GO:0043682">
    <property type="term" value="F:P-type divalent copper transporter activity"/>
    <property type="evidence" value="ECO:0007669"/>
    <property type="project" value="TreeGrafter"/>
</dbReference>
<accession>A0A9P1C7A3</accession>
<dbReference type="SFLD" id="SFLDF00027">
    <property type="entry name" value="p-type_atpase"/>
    <property type="match status" value="1"/>
</dbReference>
<keyword evidence="4" id="KW-0479">Metal-binding</keyword>
<dbReference type="Gene3D" id="2.70.150.10">
    <property type="entry name" value="Calcium-transporting ATPase, cytoplasmic transduction domain A"/>
    <property type="match status" value="1"/>
</dbReference>
<dbReference type="PANTHER" id="PTHR43520">
    <property type="entry name" value="ATP7, ISOFORM B"/>
    <property type="match status" value="1"/>
</dbReference>
<dbReference type="NCBIfam" id="TIGR01525">
    <property type="entry name" value="ATPase-IB_hvy"/>
    <property type="match status" value="1"/>
</dbReference>
<feature type="domain" description="HMA" evidence="18">
    <location>
        <begin position="557"/>
        <end position="623"/>
    </location>
</feature>
<dbReference type="Pfam" id="PF00122">
    <property type="entry name" value="E1-E2_ATPase"/>
    <property type="match status" value="1"/>
</dbReference>
<evidence type="ECO:0000256" key="10">
    <source>
        <dbReference type="ARBA" id="ARBA00022967"/>
    </source>
</evidence>
<dbReference type="InterPro" id="IPR023299">
    <property type="entry name" value="ATPase_P-typ_cyto_dom_N"/>
</dbReference>
<dbReference type="Gene3D" id="3.30.70.100">
    <property type="match status" value="2"/>
</dbReference>
<name>A0A9P1C7A3_9DINO</name>
<dbReference type="EMBL" id="CAMXCT010001035">
    <property type="protein sequence ID" value="CAI3986008.1"/>
    <property type="molecule type" value="Genomic_DNA"/>
</dbReference>
<dbReference type="NCBIfam" id="TIGR01494">
    <property type="entry name" value="ATPase_P-type"/>
    <property type="match status" value="1"/>
</dbReference>
<dbReference type="OrthoDB" id="424249at2759"/>
<dbReference type="PANTHER" id="PTHR43520:SF8">
    <property type="entry name" value="P-TYPE CU(+) TRANSPORTER"/>
    <property type="match status" value="1"/>
</dbReference>
<feature type="domain" description="HMA" evidence="18">
    <location>
        <begin position="640"/>
        <end position="707"/>
    </location>
</feature>
<dbReference type="FunFam" id="3.30.70.100:FF:000001">
    <property type="entry name" value="ATPase copper transporting beta"/>
    <property type="match status" value="1"/>
</dbReference>
<evidence type="ECO:0000313" key="20">
    <source>
        <dbReference type="EMBL" id="CAL1139383.1"/>
    </source>
</evidence>
<proteinExistence type="predicted"/>
<dbReference type="InterPro" id="IPR059000">
    <property type="entry name" value="ATPase_P-type_domA"/>
</dbReference>
<dbReference type="GO" id="GO:0016887">
    <property type="term" value="F:ATP hydrolysis activity"/>
    <property type="evidence" value="ECO:0007669"/>
    <property type="project" value="InterPro"/>
</dbReference>
<dbReference type="InterPro" id="IPR001757">
    <property type="entry name" value="P_typ_ATPase"/>
</dbReference>
<dbReference type="SFLD" id="SFLDS00003">
    <property type="entry name" value="Haloacid_Dehalogenase"/>
    <property type="match status" value="1"/>
</dbReference>
<dbReference type="GO" id="GO:0055070">
    <property type="term" value="P:copper ion homeostasis"/>
    <property type="evidence" value="ECO:0007669"/>
    <property type="project" value="TreeGrafter"/>
</dbReference>
<evidence type="ECO:0000256" key="9">
    <source>
        <dbReference type="ARBA" id="ARBA00022842"/>
    </source>
</evidence>
<organism evidence="19">
    <name type="scientific">Cladocopium goreaui</name>
    <dbReference type="NCBI Taxonomy" id="2562237"/>
    <lineage>
        <taxon>Eukaryota</taxon>
        <taxon>Sar</taxon>
        <taxon>Alveolata</taxon>
        <taxon>Dinophyceae</taxon>
        <taxon>Suessiales</taxon>
        <taxon>Symbiodiniaceae</taxon>
        <taxon>Cladocopium</taxon>
    </lineage>
</organism>
<evidence type="ECO:0000256" key="12">
    <source>
        <dbReference type="ARBA" id="ARBA00023008"/>
    </source>
</evidence>
<evidence type="ECO:0000256" key="11">
    <source>
        <dbReference type="ARBA" id="ARBA00022989"/>
    </source>
</evidence>
<dbReference type="SUPFAM" id="SSF56784">
    <property type="entry name" value="HAD-like"/>
    <property type="match status" value="1"/>
</dbReference>
<keyword evidence="3 17" id="KW-0812">Transmembrane</keyword>
<keyword evidence="11 17" id="KW-1133">Transmembrane helix</keyword>
<keyword evidence="5" id="KW-0677">Repeat</keyword>
<evidence type="ECO:0000313" key="19">
    <source>
        <dbReference type="EMBL" id="CAI3986008.1"/>
    </source>
</evidence>
<evidence type="ECO:0000256" key="5">
    <source>
        <dbReference type="ARBA" id="ARBA00022737"/>
    </source>
</evidence>
<dbReference type="SUPFAM" id="SSF54791">
    <property type="entry name" value="Eukaryotic type KH-domain (KH-domain type I)"/>
    <property type="match status" value="1"/>
</dbReference>
<dbReference type="FunFam" id="3.30.70.100:FF:000005">
    <property type="entry name" value="Copper-exporting P-type ATPase A"/>
    <property type="match status" value="1"/>
</dbReference>
<evidence type="ECO:0000313" key="21">
    <source>
        <dbReference type="Proteomes" id="UP001152797"/>
    </source>
</evidence>
<feature type="transmembrane region" description="Helical" evidence="17">
    <location>
        <begin position="1533"/>
        <end position="1556"/>
    </location>
</feature>
<keyword evidence="2" id="KW-0813">Transport</keyword>
<dbReference type="CDD" id="cd00105">
    <property type="entry name" value="KH-I"/>
    <property type="match status" value="1"/>
</dbReference>
<feature type="transmembrane region" description="Helical" evidence="17">
    <location>
        <begin position="1081"/>
        <end position="1102"/>
    </location>
</feature>
<dbReference type="Pfam" id="PF00403">
    <property type="entry name" value="HMA"/>
    <property type="match status" value="2"/>
</dbReference>